<proteinExistence type="predicted"/>
<organism evidence="1">
    <name type="scientific">Nothobranchius kuhntae</name>
    <name type="common">Beira killifish</name>
    <dbReference type="NCBI Taxonomy" id="321403"/>
    <lineage>
        <taxon>Eukaryota</taxon>
        <taxon>Metazoa</taxon>
        <taxon>Chordata</taxon>
        <taxon>Craniata</taxon>
        <taxon>Vertebrata</taxon>
        <taxon>Euteleostomi</taxon>
        <taxon>Actinopterygii</taxon>
        <taxon>Neopterygii</taxon>
        <taxon>Teleostei</taxon>
        <taxon>Neoteleostei</taxon>
        <taxon>Acanthomorphata</taxon>
        <taxon>Ovalentaria</taxon>
        <taxon>Atherinomorphae</taxon>
        <taxon>Cyprinodontiformes</taxon>
        <taxon>Nothobranchiidae</taxon>
        <taxon>Nothobranchius</taxon>
    </lineage>
</organism>
<reference evidence="1" key="1">
    <citation type="submission" date="2016-05" db="EMBL/GenBank/DDBJ databases">
        <authorList>
            <person name="Lavstsen T."/>
            <person name="Jespersen J.S."/>
        </authorList>
    </citation>
    <scope>NUCLEOTIDE SEQUENCE</scope>
    <source>
        <tissue evidence="1">Brain</tissue>
    </source>
</reference>
<dbReference type="EMBL" id="HAEE01001816">
    <property type="protein sequence ID" value="SBR21836.1"/>
    <property type="molecule type" value="Transcribed_RNA"/>
</dbReference>
<feature type="non-terminal residue" evidence="1">
    <location>
        <position position="84"/>
    </location>
</feature>
<protein>
    <submittedName>
        <fullName evidence="1">Pleckstrin homology domain containing, family A (Phosphoinositide binding specific) member 1</fullName>
    </submittedName>
</protein>
<sequence length="84" mass="9973">KSPLLLCERTETAGCPKELPFIFVPFNCSNLQTERFGHFFRYECFMIRLRIYIQQESDPFCNGSKLNTFELFILRNLLKFKAVI</sequence>
<name>A0A1A8JP40_NOTKU</name>
<evidence type="ECO:0000313" key="1">
    <source>
        <dbReference type="EMBL" id="SBR21836.1"/>
    </source>
</evidence>
<dbReference type="AlphaFoldDB" id="A0A1A8JP40"/>
<accession>A0A1A8JP40</accession>
<feature type="non-terminal residue" evidence="1">
    <location>
        <position position="1"/>
    </location>
</feature>
<gene>
    <name evidence="1" type="primary">PLEKHA1</name>
</gene>
<reference evidence="1" key="2">
    <citation type="submission" date="2016-06" db="EMBL/GenBank/DDBJ databases">
        <title>The genome of a short-lived fish provides insights into sex chromosome evolution and the genetic control of aging.</title>
        <authorList>
            <person name="Reichwald K."/>
            <person name="Felder M."/>
            <person name="Petzold A."/>
            <person name="Koch P."/>
            <person name="Groth M."/>
            <person name="Platzer M."/>
        </authorList>
    </citation>
    <scope>NUCLEOTIDE SEQUENCE</scope>
    <source>
        <tissue evidence="1">Brain</tissue>
    </source>
</reference>